<dbReference type="RefSeq" id="WP_344324283.1">
    <property type="nucleotide sequence ID" value="NZ_BAAAPY010000001.1"/>
</dbReference>
<feature type="compositionally biased region" description="Low complexity" evidence="3">
    <location>
        <begin position="111"/>
        <end position="127"/>
    </location>
</feature>
<feature type="region of interest" description="Disordered" evidence="3">
    <location>
        <begin position="111"/>
        <end position="133"/>
    </location>
</feature>
<evidence type="ECO:0000313" key="5">
    <source>
        <dbReference type="Proteomes" id="UP001501480"/>
    </source>
</evidence>
<keyword evidence="5" id="KW-1185">Reference proteome</keyword>
<dbReference type="PANTHER" id="PTHR43384:SF6">
    <property type="entry name" value="SEPTUM SITE-DETERMINING PROTEIN MIND HOMOLOG, CHLOROPLASTIC"/>
    <property type="match status" value="1"/>
</dbReference>
<name>A0ABN2VTP4_9ACTN</name>
<sequence length="399" mass="40581">MSVAAVAVVAAGAPWESVVVREVEAAESLRLARRCMDVAELLAVAGVGVDVAVVDATMTGLNLDAVELLRGRGVLVLGVGERPRLTALGIEVAVEPGSVATTVAEARTSAVASSAGPSSVGPSPAGSIVRPDQPDGPAVAGRLVAVWGPHGAPGRSTLALSLASLLSTRESTLLVDADVYGGSQAQQVALLDDVSGLLAAARSANRGDGAAITDHTVAVGERLDLLSGVVNAQMGASLRPAAVERVLEQVRRAYSQVVADCGFGLDAAGPPPQRDEVTLRLLRGADVVVVVGRADPVGLARLVRGLHDVREVTHAEPVVVLNRVRSGLGWSPRELVSTVRRLAGVEPAVLVPEDPATVDAAVMAGRPPTSDGASSPFGAAVRELADRIARPAVTSSTRA</sequence>
<dbReference type="Proteomes" id="UP001501480">
    <property type="component" value="Unassembled WGS sequence"/>
</dbReference>
<dbReference type="InterPro" id="IPR027417">
    <property type="entry name" value="P-loop_NTPase"/>
</dbReference>
<keyword evidence="2" id="KW-0067">ATP-binding</keyword>
<evidence type="ECO:0000256" key="1">
    <source>
        <dbReference type="ARBA" id="ARBA00022741"/>
    </source>
</evidence>
<proteinExistence type="predicted"/>
<evidence type="ECO:0000256" key="2">
    <source>
        <dbReference type="ARBA" id="ARBA00022840"/>
    </source>
</evidence>
<comment type="caution">
    <text evidence="4">The sequence shown here is derived from an EMBL/GenBank/DDBJ whole genome shotgun (WGS) entry which is preliminary data.</text>
</comment>
<evidence type="ECO:0000313" key="4">
    <source>
        <dbReference type="EMBL" id="GAA2071555.1"/>
    </source>
</evidence>
<dbReference type="SUPFAM" id="SSF52540">
    <property type="entry name" value="P-loop containing nucleoside triphosphate hydrolases"/>
    <property type="match status" value="1"/>
</dbReference>
<dbReference type="InterPro" id="IPR050625">
    <property type="entry name" value="ParA/MinD_ATPase"/>
</dbReference>
<dbReference type="PANTHER" id="PTHR43384">
    <property type="entry name" value="SEPTUM SITE-DETERMINING PROTEIN MIND HOMOLOG, CHLOROPLASTIC-RELATED"/>
    <property type="match status" value="1"/>
</dbReference>
<reference evidence="4 5" key="1">
    <citation type="journal article" date="2019" name="Int. J. Syst. Evol. Microbiol.">
        <title>The Global Catalogue of Microorganisms (GCM) 10K type strain sequencing project: providing services to taxonomists for standard genome sequencing and annotation.</title>
        <authorList>
            <consortium name="The Broad Institute Genomics Platform"/>
            <consortium name="The Broad Institute Genome Sequencing Center for Infectious Disease"/>
            <person name="Wu L."/>
            <person name="Ma J."/>
        </authorList>
    </citation>
    <scope>NUCLEOTIDE SEQUENCE [LARGE SCALE GENOMIC DNA]</scope>
    <source>
        <strain evidence="4 5">JCM 15749</strain>
    </source>
</reference>
<accession>A0ABN2VTP4</accession>
<keyword evidence="1" id="KW-0547">Nucleotide-binding</keyword>
<evidence type="ECO:0000256" key="3">
    <source>
        <dbReference type="SAM" id="MobiDB-lite"/>
    </source>
</evidence>
<protein>
    <submittedName>
        <fullName evidence="4">P-loop NTPase</fullName>
    </submittedName>
</protein>
<gene>
    <name evidence="4" type="ORF">GCM10009821_06730</name>
</gene>
<organism evidence="4 5">
    <name type="scientific">Aeromicrobium halocynthiae</name>
    <dbReference type="NCBI Taxonomy" id="560557"/>
    <lineage>
        <taxon>Bacteria</taxon>
        <taxon>Bacillati</taxon>
        <taxon>Actinomycetota</taxon>
        <taxon>Actinomycetes</taxon>
        <taxon>Propionibacteriales</taxon>
        <taxon>Nocardioidaceae</taxon>
        <taxon>Aeromicrobium</taxon>
    </lineage>
</organism>
<dbReference type="Gene3D" id="3.40.50.300">
    <property type="entry name" value="P-loop containing nucleotide triphosphate hydrolases"/>
    <property type="match status" value="1"/>
</dbReference>
<dbReference type="EMBL" id="BAAAPY010000001">
    <property type="protein sequence ID" value="GAA2071555.1"/>
    <property type="molecule type" value="Genomic_DNA"/>
</dbReference>